<evidence type="ECO:0000313" key="1">
    <source>
        <dbReference type="EMBL" id="ALU43681.1"/>
    </source>
</evidence>
<gene>
    <name evidence="1" type="ORF">AT705_12410</name>
</gene>
<reference evidence="1 2" key="1">
    <citation type="submission" date="2015-12" db="EMBL/GenBank/DDBJ databases">
        <title>Complete genome sequence of Pseudoalteromonas rubra SCSIO 6842, harboring a conjugative plasmid.</title>
        <authorList>
            <person name="Li B."/>
            <person name="Wang X."/>
        </authorList>
    </citation>
    <scope>NUCLEOTIDE SEQUENCE [LARGE SCALE GENOMIC DNA]</scope>
    <source>
        <strain evidence="1 2">SCSIO 6842</strain>
    </source>
</reference>
<name>A0A0U2Z797_9GAMM</name>
<proteinExistence type="predicted"/>
<protein>
    <submittedName>
        <fullName evidence="1">Uncharacterized protein</fullName>
    </submittedName>
</protein>
<organism evidence="1 2">
    <name type="scientific">Pseudoalteromonas rubra</name>
    <dbReference type="NCBI Taxonomy" id="43658"/>
    <lineage>
        <taxon>Bacteria</taxon>
        <taxon>Pseudomonadati</taxon>
        <taxon>Pseudomonadota</taxon>
        <taxon>Gammaproteobacteria</taxon>
        <taxon>Alteromonadales</taxon>
        <taxon>Pseudoalteromonadaceae</taxon>
        <taxon>Pseudoalteromonas</taxon>
    </lineage>
</organism>
<dbReference type="AlphaFoldDB" id="A0A0U2Z797"/>
<sequence>MNQDTWESFPLVTLFIKLREWLTWQCYVYKFCSKIIGIAHTLIQSALPIVTMDFHAFIFKLTGLFRILTTSNSQDMIGKEVIVNAMPNILVMVNFTQYVNYSGAPQLDPFLRQF</sequence>
<dbReference type="KEGG" id="prr:AT705_12410"/>
<evidence type="ECO:0000313" key="2">
    <source>
        <dbReference type="Proteomes" id="UP000069015"/>
    </source>
</evidence>
<dbReference type="Proteomes" id="UP000069015">
    <property type="component" value="Chromosome 1"/>
</dbReference>
<accession>A0A0U2Z797</accession>
<dbReference type="EMBL" id="CP013611">
    <property type="protein sequence ID" value="ALU43681.1"/>
    <property type="molecule type" value="Genomic_DNA"/>
</dbReference>